<dbReference type="GO" id="GO:0008999">
    <property type="term" value="F:protein-N-terminal-alanine acetyltransferase activity"/>
    <property type="evidence" value="ECO:0007669"/>
    <property type="project" value="TreeGrafter"/>
</dbReference>
<dbReference type="PANTHER" id="PTHR43792">
    <property type="entry name" value="GNAT FAMILY, PUTATIVE (AFU_ORTHOLOGUE AFUA_3G00765)-RELATED-RELATED"/>
    <property type="match status" value="1"/>
</dbReference>
<sequence>MAELFDVFPELKNDKIIIRKMTEDDIDSLSEITNNDNVYKYIPPFLYKKSRGNLLAAIRNLGGRDFDKKKMIIAGIYLCENPDKLVGLAEMFDYKKRANKITIGYCINESYWHQEIATNAVKLMVNYLAHEIGVNKLKAYVMPENIYSAKALLKNGFVKEEDLQQEKNWGGQDTVDVEVYTYE</sequence>
<dbReference type="AlphaFoldDB" id="A0A7X2T264"/>
<organism evidence="2 3">
    <name type="scientific">Inconstantimicrobium porci</name>
    <dbReference type="NCBI Taxonomy" id="2652291"/>
    <lineage>
        <taxon>Bacteria</taxon>
        <taxon>Bacillati</taxon>
        <taxon>Bacillota</taxon>
        <taxon>Clostridia</taxon>
        <taxon>Eubacteriales</taxon>
        <taxon>Clostridiaceae</taxon>
        <taxon>Inconstantimicrobium</taxon>
    </lineage>
</organism>
<dbReference type="EMBL" id="VULX01000028">
    <property type="protein sequence ID" value="MSR92324.1"/>
    <property type="molecule type" value="Genomic_DNA"/>
</dbReference>
<dbReference type="GO" id="GO:0005737">
    <property type="term" value="C:cytoplasm"/>
    <property type="evidence" value="ECO:0007669"/>
    <property type="project" value="TreeGrafter"/>
</dbReference>
<dbReference type="Gene3D" id="3.40.630.30">
    <property type="match status" value="1"/>
</dbReference>
<evidence type="ECO:0000313" key="2">
    <source>
        <dbReference type="EMBL" id="MSR92324.1"/>
    </source>
</evidence>
<evidence type="ECO:0000313" key="3">
    <source>
        <dbReference type="Proteomes" id="UP000460287"/>
    </source>
</evidence>
<dbReference type="PROSITE" id="PS51186">
    <property type="entry name" value="GNAT"/>
    <property type="match status" value="1"/>
</dbReference>
<dbReference type="Pfam" id="PF13302">
    <property type="entry name" value="Acetyltransf_3"/>
    <property type="match status" value="1"/>
</dbReference>
<dbReference type="PANTHER" id="PTHR43792:SF9">
    <property type="entry name" value="RIBOSOMAL-PROTEIN-ALANINE ACETYLTRANSFERASE"/>
    <property type="match status" value="1"/>
</dbReference>
<name>A0A7X2T264_9CLOT</name>
<dbReference type="InterPro" id="IPR016181">
    <property type="entry name" value="Acyl_CoA_acyltransferase"/>
</dbReference>
<feature type="domain" description="N-acetyltransferase" evidence="1">
    <location>
        <begin position="16"/>
        <end position="183"/>
    </location>
</feature>
<keyword evidence="2" id="KW-0808">Transferase</keyword>
<comment type="caution">
    <text evidence="2">The sequence shown here is derived from an EMBL/GenBank/DDBJ whole genome shotgun (WGS) entry which is preliminary data.</text>
</comment>
<evidence type="ECO:0000259" key="1">
    <source>
        <dbReference type="PROSITE" id="PS51186"/>
    </source>
</evidence>
<dbReference type="InterPro" id="IPR051531">
    <property type="entry name" value="N-acetyltransferase"/>
</dbReference>
<dbReference type="Proteomes" id="UP000460287">
    <property type="component" value="Unassembled WGS sequence"/>
</dbReference>
<dbReference type="SUPFAM" id="SSF55729">
    <property type="entry name" value="Acyl-CoA N-acyltransferases (Nat)"/>
    <property type="match status" value="1"/>
</dbReference>
<dbReference type="RefSeq" id="WP_154532219.1">
    <property type="nucleotide sequence ID" value="NZ_VULX01000028.1"/>
</dbReference>
<reference evidence="2 3" key="1">
    <citation type="submission" date="2019-08" db="EMBL/GenBank/DDBJ databases">
        <title>In-depth cultivation of the pig gut microbiome towards novel bacterial diversity and tailored functional studies.</title>
        <authorList>
            <person name="Wylensek D."/>
            <person name="Hitch T.C.A."/>
            <person name="Clavel T."/>
        </authorList>
    </citation>
    <scope>NUCLEOTIDE SEQUENCE [LARGE SCALE GENOMIC DNA]</scope>
    <source>
        <strain evidence="2 3">WCA-383-APC-5B</strain>
    </source>
</reference>
<proteinExistence type="predicted"/>
<gene>
    <name evidence="2" type="ORF">FYJ33_13215</name>
</gene>
<keyword evidence="3" id="KW-1185">Reference proteome</keyword>
<accession>A0A7X2T264</accession>
<protein>
    <submittedName>
        <fullName evidence="2">GNAT family N-acetyltransferase</fullName>
    </submittedName>
</protein>
<dbReference type="InterPro" id="IPR000182">
    <property type="entry name" value="GNAT_dom"/>
</dbReference>